<feature type="transmembrane region" description="Helical" evidence="1">
    <location>
        <begin position="29"/>
        <end position="51"/>
    </location>
</feature>
<feature type="transmembrane region" description="Helical" evidence="1">
    <location>
        <begin position="63"/>
        <end position="82"/>
    </location>
</feature>
<feature type="transmembrane region" description="Helical" evidence="1">
    <location>
        <begin position="129"/>
        <end position="148"/>
    </location>
</feature>
<reference evidence="2" key="1">
    <citation type="submission" date="2023-10" db="EMBL/GenBank/DDBJ databases">
        <title>Genome assembly of Pristionchus species.</title>
        <authorList>
            <person name="Yoshida K."/>
            <person name="Sommer R.J."/>
        </authorList>
    </citation>
    <scope>NUCLEOTIDE SEQUENCE</scope>
    <source>
        <strain evidence="2">RS0144</strain>
    </source>
</reference>
<evidence type="ECO:0000256" key="1">
    <source>
        <dbReference type="SAM" id="Phobius"/>
    </source>
</evidence>
<evidence type="ECO:0000313" key="3">
    <source>
        <dbReference type="Proteomes" id="UP001432027"/>
    </source>
</evidence>
<dbReference type="AlphaFoldDB" id="A0AAV5SV34"/>
<comment type="caution">
    <text evidence="2">The sequence shown here is derived from an EMBL/GenBank/DDBJ whole genome shotgun (WGS) entry which is preliminary data.</text>
</comment>
<proteinExistence type="predicted"/>
<dbReference type="Proteomes" id="UP001432027">
    <property type="component" value="Unassembled WGS sequence"/>
</dbReference>
<name>A0AAV5SV34_9BILA</name>
<protein>
    <recommendedName>
        <fullName evidence="4">G protein-coupled receptor</fullName>
    </recommendedName>
</protein>
<sequence>MEDLNDTQRRGGFCDGITSGQSVRGFLRFFAVVRVLITIVATGYILSPLYLDAKTANDELLFFFHKELAVAAINIFITSLLWTGAFAETRSCLPVYTMTEVPFLLYAFVRMVLFIQIEGFMLIAITVHYLIFCIFIIPLMVLRFYSFLSDRDIARAKFVYGRVDDEFD</sequence>
<feature type="transmembrane region" description="Helical" evidence="1">
    <location>
        <begin position="103"/>
        <end position="123"/>
    </location>
</feature>
<keyword evidence="1" id="KW-1133">Transmembrane helix</keyword>
<accession>A0AAV5SV34</accession>
<keyword evidence="1" id="KW-0472">Membrane</keyword>
<dbReference type="EMBL" id="BTSX01000002">
    <property type="protein sequence ID" value="GMS83925.1"/>
    <property type="molecule type" value="Genomic_DNA"/>
</dbReference>
<gene>
    <name evidence="2" type="ORF">PENTCL1PPCAC_6100</name>
</gene>
<evidence type="ECO:0000313" key="2">
    <source>
        <dbReference type="EMBL" id="GMS83925.1"/>
    </source>
</evidence>
<keyword evidence="3" id="KW-1185">Reference proteome</keyword>
<evidence type="ECO:0008006" key="4">
    <source>
        <dbReference type="Google" id="ProtNLM"/>
    </source>
</evidence>
<keyword evidence="1" id="KW-0812">Transmembrane</keyword>
<organism evidence="2 3">
    <name type="scientific">Pristionchus entomophagus</name>
    <dbReference type="NCBI Taxonomy" id="358040"/>
    <lineage>
        <taxon>Eukaryota</taxon>
        <taxon>Metazoa</taxon>
        <taxon>Ecdysozoa</taxon>
        <taxon>Nematoda</taxon>
        <taxon>Chromadorea</taxon>
        <taxon>Rhabditida</taxon>
        <taxon>Rhabditina</taxon>
        <taxon>Diplogasteromorpha</taxon>
        <taxon>Diplogasteroidea</taxon>
        <taxon>Neodiplogasteridae</taxon>
        <taxon>Pristionchus</taxon>
    </lineage>
</organism>